<dbReference type="WBParaSite" id="ALUE_0002048401-mRNA-1">
    <property type="protein sequence ID" value="ALUE_0002048401-mRNA-1"/>
    <property type="gene ID" value="ALUE_0002048401"/>
</dbReference>
<dbReference type="InterPro" id="IPR053964">
    <property type="entry name" value="INT1_R3"/>
</dbReference>
<evidence type="ECO:0000313" key="3">
    <source>
        <dbReference type="WBParaSite" id="ALUE_0002048401-mRNA-1"/>
    </source>
</evidence>
<accession>A0A0M3IP06</accession>
<dbReference type="AlphaFoldDB" id="A0A0M3IP06"/>
<dbReference type="Proteomes" id="UP000036681">
    <property type="component" value="Unplaced"/>
</dbReference>
<keyword evidence="2" id="KW-1185">Reference proteome</keyword>
<feature type="domain" description="Integrator complex subunit 1 R3" evidence="1">
    <location>
        <begin position="139"/>
        <end position="289"/>
    </location>
</feature>
<dbReference type="Pfam" id="PF22927">
    <property type="entry name" value="INT1_R3"/>
    <property type="match status" value="1"/>
</dbReference>
<proteinExistence type="predicted"/>
<name>A0A0M3IP06_ASCLU</name>
<evidence type="ECO:0000259" key="1">
    <source>
        <dbReference type="Pfam" id="PF22927"/>
    </source>
</evidence>
<sequence length="310" mass="34665">MEDASTGDTDYAERSKILSLLFGSRSCHLEYIISLMPTRCSPKTISTILGSILDSHSPSISSGSVLAAVMNSLALANPDPLTYARRVVLADYIIDEVNYDASTLPNIVQFIDESVSLREVHIEEGVVKLGWLRSLTKEDRVAHEVIMNVFSKASASSPILQHYISLLIQLTKAQPYLLIRHLSLIGSLLLPVGRLPMRQLKSKYISVLVLVLDLLLMITPDAFKEATQIETILSSYFLIFDGIGRNRFWASLVLKFHKVCVRYLELNASRARAFFLSHMDVMGQIVKNHESSDRSLLSDVLTSFGRFCDE</sequence>
<protein>
    <submittedName>
        <fullName evidence="3">NopRA1 domain-containing protein</fullName>
    </submittedName>
</protein>
<organism evidence="2 3">
    <name type="scientific">Ascaris lumbricoides</name>
    <name type="common">Giant roundworm</name>
    <dbReference type="NCBI Taxonomy" id="6252"/>
    <lineage>
        <taxon>Eukaryota</taxon>
        <taxon>Metazoa</taxon>
        <taxon>Ecdysozoa</taxon>
        <taxon>Nematoda</taxon>
        <taxon>Chromadorea</taxon>
        <taxon>Rhabditida</taxon>
        <taxon>Spirurina</taxon>
        <taxon>Ascaridomorpha</taxon>
        <taxon>Ascaridoidea</taxon>
        <taxon>Ascarididae</taxon>
        <taxon>Ascaris</taxon>
    </lineage>
</organism>
<reference evidence="3" key="1">
    <citation type="submission" date="2017-02" db="UniProtKB">
        <authorList>
            <consortium name="WormBaseParasite"/>
        </authorList>
    </citation>
    <scope>IDENTIFICATION</scope>
</reference>
<evidence type="ECO:0000313" key="2">
    <source>
        <dbReference type="Proteomes" id="UP000036681"/>
    </source>
</evidence>